<dbReference type="PANTHER" id="PTHR21321:SF4">
    <property type="entry name" value="EXOSOME COMPLEX COMPONENT RRP4"/>
    <property type="match status" value="1"/>
</dbReference>
<dbReference type="SUPFAM" id="SSF101941">
    <property type="entry name" value="NAC domain"/>
    <property type="match status" value="1"/>
</dbReference>
<keyword evidence="8" id="KW-0804">Transcription</keyword>
<keyword evidence="9" id="KW-0539">Nucleus</keyword>
<evidence type="ECO:0000256" key="3">
    <source>
        <dbReference type="ARBA" id="ARBA00022552"/>
    </source>
</evidence>
<dbReference type="FunFam" id="2.40.50.140:FF:000038">
    <property type="entry name" value="Exosome complex component RRP4"/>
    <property type="match status" value="1"/>
</dbReference>
<keyword evidence="6" id="KW-0805">Transcription regulation</keyword>
<dbReference type="EMBL" id="SSTD01018043">
    <property type="protein sequence ID" value="TYJ98430.1"/>
    <property type="molecule type" value="Genomic_DNA"/>
</dbReference>
<dbReference type="SMART" id="SM00316">
    <property type="entry name" value="S1"/>
    <property type="match status" value="1"/>
</dbReference>
<evidence type="ECO:0000256" key="9">
    <source>
        <dbReference type="ARBA" id="ARBA00023242"/>
    </source>
</evidence>
<dbReference type="GO" id="GO:0003677">
    <property type="term" value="F:DNA binding"/>
    <property type="evidence" value="ECO:0007669"/>
    <property type="project" value="UniProtKB-KW"/>
</dbReference>
<dbReference type="GO" id="GO:0071038">
    <property type="term" value="P:TRAMP-dependent tRNA surveillance pathway"/>
    <property type="evidence" value="ECO:0007669"/>
    <property type="project" value="TreeGrafter"/>
</dbReference>
<dbReference type="PANTHER" id="PTHR21321">
    <property type="entry name" value="PNAS-3 RELATED"/>
    <property type="match status" value="1"/>
</dbReference>
<dbReference type="Proteomes" id="UP000321947">
    <property type="component" value="Unassembled WGS sequence"/>
</dbReference>
<gene>
    <name evidence="12" type="ORF">E5676_scaffold350G00280</name>
</gene>
<organism evidence="12 13">
    <name type="scientific">Cucumis melo var. makuwa</name>
    <name type="common">Oriental melon</name>
    <dbReference type="NCBI Taxonomy" id="1194695"/>
    <lineage>
        <taxon>Eukaryota</taxon>
        <taxon>Viridiplantae</taxon>
        <taxon>Streptophyta</taxon>
        <taxon>Embryophyta</taxon>
        <taxon>Tracheophyta</taxon>
        <taxon>Spermatophyta</taxon>
        <taxon>Magnoliopsida</taxon>
        <taxon>eudicotyledons</taxon>
        <taxon>Gunneridae</taxon>
        <taxon>Pentapetalae</taxon>
        <taxon>rosids</taxon>
        <taxon>fabids</taxon>
        <taxon>Cucurbitales</taxon>
        <taxon>Cucurbitaceae</taxon>
        <taxon>Benincaseae</taxon>
        <taxon>Cucumis</taxon>
    </lineage>
</organism>
<dbReference type="InterPro" id="IPR012340">
    <property type="entry name" value="NA-bd_OB-fold"/>
</dbReference>
<evidence type="ECO:0000256" key="8">
    <source>
        <dbReference type="ARBA" id="ARBA00023163"/>
    </source>
</evidence>
<dbReference type="GO" id="GO:0071034">
    <property type="term" value="P:CUT catabolic process"/>
    <property type="evidence" value="ECO:0007669"/>
    <property type="project" value="TreeGrafter"/>
</dbReference>
<protein>
    <submittedName>
        <fullName evidence="12">Exosome complex component RRP4-like protein</fullName>
    </submittedName>
</protein>
<comment type="caution">
    <text evidence="12">The sequence shown here is derived from an EMBL/GenBank/DDBJ whole genome shotgun (WGS) entry which is preliminary data.</text>
</comment>
<evidence type="ECO:0000259" key="11">
    <source>
        <dbReference type="PROSITE" id="PS51005"/>
    </source>
</evidence>
<comment type="similarity">
    <text evidence="2">Belongs to the RRP4 family.</text>
</comment>
<accession>A0A5D3BF59</accession>
<dbReference type="CDD" id="cd22525">
    <property type="entry name" value="KH-I_Rrp4_eukar"/>
    <property type="match status" value="1"/>
</dbReference>
<dbReference type="InterPro" id="IPR026699">
    <property type="entry name" value="Exosome_RNA_bind1/RRP40/RRP4"/>
</dbReference>
<dbReference type="GO" id="GO:0000176">
    <property type="term" value="C:nuclear exosome (RNase complex)"/>
    <property type="evidence" value="ECO:0007669"/>
    <property type="project" value="TreeGrafter"/>
</dbReference>
<dbReference type="PROSITE" id="PS51005">
    <property type="entry name" value="NAC"/>
    <property type="match status" value="1"/>
</dbReference>
<comment type="subcellular location">
    <subcellularLocation>
        <location evidence="1">Nucleus</location>
    </subcellularLocation>
</comment>
<evidence type="ECO:0000256" key="10">
    <source>
        <dbReference type="SAM" id="MobiDB-lite"/>
    </source>
</evidence>
<dbReference type="InterPro" id="IPR048565">
    <property type="entry name" value="S1_RRP4"/>
</dbReference>
<feature type="domain" description="NAC" evidence="11">
    <location>
        <begin position="330"/>
        <end position="483"/>
    </location>
</feature>
<reference evidence="12 13" key="1">
    <citation type="submission" date="2019-08" db="EMBL/GenBank/DDBJ databases">
        <title>Draft genome sequences of two oriental melons (Cucumis melo L. var makuwa).</title>
        <authorList>
            <person name="Kwon S.-Y."/>
        </authorList>
    </citation>
    <scope>NUCLEOTIDE SEQUENCE [LARGE SCALE GENOMIC DNA]</scope>
    <source>
        <strain evidence="13">cv. Chang Bougi</strain>
        <tissue evidence="12">Leaf</tissue>
    </source>
</reference>
<keyword evidence="7" id="KW-0238">DNA-binding</keyword>
<dbReference type="SUPFAM" id="SSF50249">
    <property type="entry name" value="Nucleic acid-binding proteins"/>
    <property type="match status" value="1"/>
</dbReference>
<evidence type="ECO:0000256" key="7">
    <source>
        <dbReference type="ARBA" id="ARBA00023125"/>
    </source>
</evidence>
<dbReference type="Pfam" id="PF02365">
    <property type="entry name" value="NAM"/>
    <property type="match status" value="1"/>
</dbReference>
<dbReference type="GO" id="GO:0003723">
    <property type="term" value="F:RNA binding"/>
    <property type="evidence" value="ECO:0007669"/>
    <property type="project" value="UniProtKB-KW"/>
</dbReference>
<keyword evidence="5" id="KW-0694">RNA-binding</keyword>
<evidence type="ECO:0000256" key="2">
    <source>
        <dbReference type="ARBA" id="ARBA00009155"/>
    </source>
</evidence>
<feature type="compositionally biased region" description="Low complexity" evidence="10">
    <location>
        <begin position="541"/>
        <end position="553"/>
    </location>
</feature>
<dbReference type="GO" id="GO:0000177">
    <property type="term" value="C:cytoplasmic exosome (RNase complex)"/>
    <property type="evidence" value="ECO:0007669"/>
    <property type="project" value="TreeGrafter"/>
</dbReference>
<dbReference type="SUPFAM" id="SSF110324">
    <property type="entry name" value="Ribosomal L27 protein-like"/>
    <property type="match status" value="1"/>
</dbReference>
<feature type="compositionally biased region" description="Basic and acidic residues" evidence="10">
    <location>
        <begin position="1"/>
        <end position="36"/>
    </location>
</feature>
<evidence type="ECO:0000256" key="6">
    <source>
        <dbReference type="ARBA" id="ARBA00023015"/>
    </source>
</evidence>
<proteinExistence type="inferred from homology"/>
<feature type="region of interest" description="Disordered" evidence="10">
    <location>
        <begin position="1"/>
        <end position="52"/>
    </location>
</feature>
<dbReference type="Gene3D" id="2.40.50.140">
    <property type="entry name" value="Nucleic acid-binding proteins"/>
    <property type="match status" value="1"/>
</dbReference>
<evidence type="ECO:0000313" key="13">
    <source>
        <dbReference type="Proteomes" id="UP000321947"/>
    </source>
</evidence>
<dbReference type="GO" id="GO:0034475">
    <property type="term" value="P:U4 snRNA 3'-end processing"/>
    <property type="evidence" value="ECO:0007669"/>
    <property type="project" value="TreeGrafter"/>
</dbReference>
<dbReference type="AlphaFoldDB" id="A0A5D3BF59"/>
<dbReference type="CDD" id="cd05789">
    <property type="entry name" value="S1_Rrp4"/>
    <property type="match status" value="1"/>
</dbReference>
<dbReference type="Gene3D" id="2.170.150.80">
    <property type="entry name" value="NAC domain"/>
    <property type="match status" value="1"/>
</dbReference>
<dbReference type="GO" id="GO:0006355">
    <property type="term" value="P:regulation of DNA-templated transcription"/>
    <property type="evidence" value="ECO:0007669"/>
    <property type="project" value="InterPro"/>
</dbReference>
<dbReference type="InterPro" id="IPR003441">
    <property type="entry name" value="NAC-dom"/>
</dbReference>
<evidence type="ECO:0000313" key="12">
    <source>
        <dbReference type="EMBL" id="TYJ98430.1"/>
    </source>
</evidence>
<dbReference type="GO" id="GO:0000467">
    <property type="term" value="P:exonucleolytic trimming to generate mature 3'-end of 5.8S rRNA from tricistronic rRNA transcript (SSU-rRNA, 5.8S rRNA, LSU-rRNA)"/>
    <property type="evidence" value="ECO:0007669"/>
    <property type="project" value="TreeGrafter"/>
</dbReference>
<feature type="region of interest" description="Disordered" evidence="10">
    <location>
        <begin position="528"/>
        <end position="553"/>
    </location>
</feature>
<dbReference type="Gene3D" id="2.40.50.100">
    <property type="match status" value="1"/>
</dbReference>
<evidence type="ECO:0000256" key="1">
    <source>
        <dbReference type="ARBA" id="ARBA00004123"/>
    </source>
</evidence>
<dbReference type="SUPFAM" id="SSF54791">
    <property type="entry name" value="Eukaryotic type KH-domain (KH-domain type I)"/>
    <property type="match status" value="1"/>
</dbReference>
<dbReference type="InterPro" id="IPR036093">
    <property type="entry name" value="NAC_dom_sf"/>
</dbReference>
<keyword evidence="3" id="KW-0698">rRNA processing</keyword>
<dbReference type="Pfam" id="PF15985">
    <property type="entry name" value="KH_6"/>
    <property type="match status" value="1"/>
</dbReference>
<keyword evidence="4" id="KW-0271">Exosome</keyword>
<evidence type="ECO:0000256" key="4">
    <source>
        <dbReference type="ARBA" id="ARBA00022835"/>
    </source>
</evidence>
<dbReference type="InterPro" id="IPR036612">
    <property type="entry name" value="KH_dom_type_1_sf"/>
</dbReference>
<dbReference type="Pfam" id="PF21266">
    <property type="entry name" value="S1_RRP4"/>
    <property type="match status" value="1"/>
</dbReference>
<sequence>MKFRAEIKEWQRRRNPREAGKQWVQERSEENLKLSGKENPNPNHVTSEGKRCDHGGARKIACMRPIFLQRLKKRQTRLKNAQKTLESLSSKANYDASVAVGDTVPFSYEDGVLKGHGTLDLNGEVVTTICGVVERVNKLIYVRSLRARYKPEIGDIVVGRVTEVAPKRWRLDIHYSQDAVLMLSSMNLPDGIQRRRTAVDELNMRSIFEENDVICAEVRGFQHDGLHLQARSQKYGKLERGQLLTVSPYLVKRRKQHFHHLEQYGIDLILGCNGFIWIGKHVDSTQDTMIEDQVNKIEQKGSKFEGNFGNQMHERVHTPLETRQNICRTANAIRVLSILEEELVFEYLKCKVFSSALPASIIPEINGVWNLDPWDIPAAGGGDEEKYLFSKKEAEEYNNNNNGEGGIIGWSKSGYWKARGREKEIVSSENGVALMGMKSTLDFYTNNIRKMKKTGWVMHQYRLIIPHSHSSTNKWVLCHILSPTNKLFDHIIHPHRHRRRLRYSISSTKDENGDDQDEHDEHVNHITTSTAFSDDEHDSVSSTASSSSTSATFTDFTSTTTATTTFHL</sequence>
<name>A0A5D3BF59_CUCMM</name>
<dbReference type="GO" id="GO:0071035">
    <property type="term" value="P:nuclear polyadenylation-dependent rRNA catabolic process"/>
    <property type="evidence" value="ECO:0007669"/>
    <property type="project" value="TreeGrafter"/>
</dbReference>
<dbReference type="GO" id="GO:0071051">
    <property type="term" value="P:poly(A)-dependent snoRNA 3'-end processing"/>
    <property type="evidence" value="ECO:0007669"/>
    <property type="project" value="TreeGrafter"/>
</dbReference>
<dbReference type="InterPro" id="IPR004088">
    <property type="entry name" value="KH_dom_type_1"/>
</dbReference>
<dbReference type="InterPro" id="IPR003029">
    <property type="entry name" value="S1_domain"/>
</dbReference>
<evidence type="ECO:0000256" key="5">
    <source>
        <dbReference type="ARBA" id="ARBA00022884"/>
    </source>
</evidence>